<name>A0A6A5C7X7_NAEFO</name>
<dbReference type="InterPro" id="IPR003152">
    <property type="entry name" value="FATC_dom"/>
</dbReference>
<evidence type="ECO:0000256" key="8">
    <source>
        <dbReference type="ARBA" id="ARBA00022777"/>
    </source>
</evidence>
<dbReference type="VEuPathDB" id="AmoebaDB:NF0040420"/>
<evidence type="ECO:0000256" key="5">
    <source>
        <dbReference type="ARBA" id="ARBA00022679"/>
    </source>
</evidence>
<dbReference type="GO" id="GO:0005694">
    <property type="term" value="C:chromosome"/>
    <property type="evidence" value="ECO:0007669"/>
    <property type="project" value="TreeGrafter"/>
</dbReference>
<dbReference type="InterPro" id="IPR011009">
    <property type="entry name" value="Kinase-like_dom_sf"/>
</dbReference>
<dbReference type="GO" id="GO:0004674">
    <property type="term" value="F:protein serine/threonine kinase activity"/>
    <property type="evidence" value="ECO:0007669"/>
    <property type="project" value="UniProtKB-KW"/>
</dbReference>
<evidence type="ECO:0000256" key="12">
    <source>
        <dbReference type="ARBA" id="ARBA00024420"/>
    </source>
</evidence>
<keyword evidence="18" id="KW-1185">Reference proteome</keyword>
<dbReference type="InterPro" id="IPR000403">
    <property type="entry name" value="PI3/4_kinase_cat_dom"/>
</dbReference>
<dbReference type="InterPro" id="IPR056802">
    <property type="entry name" value="ATR-like_M-HEAT"/>
</dbReference>
<evidence type="ECO:0000256" key="10">
    <source>
        <dbReference type="ARBA" id="ARBA00023204"/>
    </source>
</evidence>
<evidence type="ECO:0000256" key="11">
    <source>
        <dbReference type="ARBA" id="ARBA00023242"/>
    </source>
</evidence>
<evidence type="ECO:0000256" key="7">
    <source>
        <dbReference type="ARBA" id="ARBA00022763"/>
    </source>
</evidence>
<dbReference type="RefSeq" id="XP_044566613.1">
    <property type="nucleotide sequence ID" value="XM_044702206.1"/>
</dbReference>
<dbReference type="PROSITE" id="PS51189">
    <property type="entry name" value="FAT"/>
    <property type="match status" value="1"/>
</dbReference>
<evidence type="ECO:0000313" key="17">
    <source>
        <dbReference type="EMBL" id="KAF0981900.1"/>
    </source>
</evidence>
<dbReference type="CDD" id="cd00892">
    <property type="entry name" value="PIKKc_ATR"/>
    <property type="match status" value="1"/>
</dbReference>
<keyword evidence="7" id="KW-0227">DNA damage</keyword>
<dbReference type="InterPro" id="IPR016024">
    <property type="entry name" value="ARM-type_fold"/>
</dbReference>
<evidence type="ECO:0000259" key="15">
    <source>
        <dbReference type="PROSITE" id="PS51189"/>
    </source>
</evidence>
<keyword evidence="11" id="KW-0539">Nucleus</keyword>
<dbReference type="PROSITE" id="PS00916">
    <property type="entry name" value="PI3_4_KINASE_2"/>
    <property type="match status" value="1"/>
</dbReference>
<dbReference type="EC" id="2.7.11.1" evidence="3"/>
<dbReference type="VEuPathDB" id="AmoebaDB:FDP41_011761"/>
<keyword evidence="8" id="KW-0418">Kinase</keyword>
<proteinExistence type="inferred from homology"/>
<dbReference type="InterPro" id="IPR057564">
    <property type="entry name" value="HEAT_ATR"/>
</dbReference>
<dbReference type="GO" id="GO:0005524">
    <property type="term" value="F:ATP binding"/>
    <property type="evidence" value="ECO:0007669"/>
    <property type="project" value="UniProtKB-KW"/>
</dbReference>
<dbReference type="GeneID" id="68118976"/>
<comment type="caution">
    <text evidence="17">The sequence shown here is derived from an EMBL/GenBank/DDBJ whole genome shotgun (WGS) entry which is preliminary data.</text>
</comment>
<dbReference type="Gene3D" id="1.25.40.10">
    <property type="entry name" value="Tetratricopeptide repeat domain"/>
    <property type="match status" value="1"/>
</dbReference>
<dbReference type="InterPro" id="IPR036940">
    <property type="entry name" value="PI3/4_kinase_cat_sf"/>
</dbReference>
<feature type="region of interest" description="Disordered" evidence="13">
    <location>
        <begin position="419"/>
        <end position="451"/>
    </location>
</feature>
<keyword evidence="5" id="KW-0808">Transferase</keyword>
<evidence type="ECO:0000256" key="6">
    <source>
        <dbReference type="ARBA" id="ARBA00022741"/>
    </source>
</evidence>
<dbReference type="GO" id="GO:0000723">
    <property type="term" value="P:telomere maintenance"/>
    <property type="evidence" value="ECO:0007669"/>
    <property type="project" value="TreeGrafter"/>
</dbReference>
<dbReference type="SMART" id="SM00146">
    <property type="entry name" value="PI3Kc"/>
    <property type="match status" value="1"/>
</dbReference>
<evidence type="ECO:0000256" key="13">
    <source>
        <dbReference type="SAM" id="MobiDB-lite"/>
    </source>
</evidence>
<dbReference type="Proteomes" id="UP000444721">
    <property type="component" value="Unassembled WGS sequence"/>
</dbReference>
<evidence type="ECO:0000256" key="9">
    <source>
        <dbReference type="ARBA" id="ARBA00022840"/>
    </source>
</evidence>
<keyword evidence="9" id="KW-0067">ATP-binding</keyword>
<evidence type="ECO:0000256" key="1">
    <source>
        <dbReference type="ARBA" id="ARBA00004123"/>
    </source>
</evidence>
<dbReference type="OrthoDB" id="381190at2759"/>
<dbReference type="GO" id="GO:0000077">
    <property type="term" value="P:DNA damage checkpoint signaling"/>
    <property type="evidence" value="ECO:0007669"/>
    <property type="project" value="TreeGrafter"/>
</dbReference>
<dbReference type="Pfam" id="PF25030">
    <property type="entry name" value="M-HEAT_ATR"/>
    <property type="match status" value="1"/>
</dbReference>
<organism evidence="17 18">
    <name type="scientific">Naegleria fowleri</name>
    <name type="common">Brain eating amoeba</name>
    <dbReference type="NCBI Taxonomy" id="5763"/>
    <lineage>
        <taxon>Eukaryota</taxon>
        <taxon>Discoba</taxon>
        <taxon>Heterolobosea</taxon>
        <taxon>Tetramitia</taxon>
        <taxon>Eutetramitia</taxon>
        <taxon>Vahlkampfiidae</taxon>
        <taxon>Naegleria</taxon>
    </lineage>
</organism>
<feature type="domain" description="FATC" evidence="16">
    <location>
        <begin position="2445"/>
        <end position="2477"/>
    </location>
</feature>
<dbReference type="InterPro" id="IPR003151">
    <property type="entry name" value="PIK-rel_kinase_FAT"/>
</dbReference>
<gene>
    <name evidence="17" type="ORF">FDP41_011761</name>
</gene>
<dbReference type="Pfam" id="PF23593">
    <property type="entry name" value="HEAT_ATR"/>
    <property type="match status" value="1"/>
</dbReference>
<dbReference type="InterPro" id="IPR018936">
    <property type="entry name" value="PI3/4_kinase_CS"/>
</dbReference>
<dbReference type="EMBL" id="VFQX01000012">
    <property type="protein sequence ID" value="KAF0981900.1"/>
    <property type="molecule type" value="Genomic_DNA"/>
</dbReference>
<evidence type="ECO:0000256" key="4">
    <source>
        <dbReference type="ARBA" id="ARBA00022527"/>
    </source>
</evidence>
<dbReference type="PANTHER" id="PTHR11139:SF69">
    <property type="entry name" value="SERINE_THREONINE-PROTEIN KINASE ATR"/>
    <property type="match status" value="1"/>
</dbReference>
<dbReference type="PROSITE" id="PS51190">
    <property type="entry name" value="FATC"/>
    <property type="match status" value="1"/>
</dbReference>
<dbReference type="Gene3D" id="3.30.1010.10">
    <property type="entry name" value="Phosphatidylinositol 3-kinase Catalytic Subunit, Chain A, domain 4"/>
    <property type="match status" value="1"/>
</dbReference>
<dbReference type="GO" id="GO:0005634">
    <property type="term" value="C:nucleus"/>
    <property type="evidence" value="ECO:0007669"/>
    <property type="project" value="UniProtKB-SubCell"/>
</dbReference>
<dbReference type="GO" id="GO:0006281">
    <property type="term" value="P:DNA repair"/>
    <property type="evidence" value="ECO:0007669"/>
    <property type="project" value="UniProtKB-KW"/>
</dbReference>
<dbReference type="InterPro" id="IPR050517">
    <property type="entry name" value="DDR_Repair_Kinase"/>
</dbReference>
<dbReference type="SUPFAM" id="SSF56112">
    <property type="entry name" value="Protein kinase-like (PK-like)"/>
    <property type="match status" value="1"/>
</dbReference>
<dbReference type="SMART" id="SM01343">
    <property type="entry name" value="FATC"/>
    <property type="match status" value="1"/>
</dbReference>
<accession>A0A6A5C7X7</accession>
<dbReference type="Pfam" id="PF00454">
    <property type="entry name" value="PI3_PI4_kinase"/>
    <property type="match status" value="1"/>
</dbReference>
<dbReference type="SUPFAM" id="SSF48371">
    <property type="entry name" value="ARM repeat"/>
    <property type="match status" value="2"/>
</dbReference>
<dbReference type="Pfam" id="PF02260">
    <property type="entry name" value="FATC"/>
    <property type="match status" value="1"/>
</dbReference>
<dbReference type="PANTHER" id="PTHR11139">
    <property type="entry name" value="ATAXIA TELANGIECTASIA MUTATED ATM -RELATED"/>
    <property type="match status" value="1"/>
</dbReference>
<evidence type="ECO:0000256" key="3">
    <source>
        <dbReference type="ARBA" id="ARBA00012513"/>
    </source>
</evidence>
<feature type="domain" description="FAT" evidence="15">
    <location>
        <begin position="1466"/>
        <end position="1997"/>
    </location>
</feature>
<dbReference type="PROSITE" id="PS50290">
    <property type="entry name" value="PI3_4_KINASE_3"/>
    <property type="match status" value="1"/>
</dbReference>
<keyword evidence="10" id="KW-0234">DNA repair</keyword>
<evidence type="ECO:0000259" key="16">
    <source>
        <dbReference type="PROSITE" id="PS51190"/>
    </source>
</evidence>
<protein>
    <recommendedName>
        <fullName evidence="12">Serine/threonine-protein kinase ATR</fullName>
        <ecNumber evidence="3">2.7.11.1</ecNumber>
    </recommendedName>
</protein>
<reference evidence="17 18" key="1">
    <citation type="journal article" date="2019" name="Sci. Rep.">
        <title>Nanopore sequencing improves the draft genome of the human pathogenic amoeba Naegleria fowleri.</title>
        <authorList>
            <person name="Liechti N."/>
            <person name="Schurch N."/>
            <person name="Bruggmann R."/>
            <person name="Wittwer M."/>
        </authorList>
    </citation>
    <scope>NUCLEOTIDE SEQUENCE [LARGE SCALE GENOMIC DNA]</scope>
    <source>
        <strain evidence="17 18">ATCC 30894</strain>
    </source>
</reference>
<dbReference type="Pfam" id="PF02259">
    <property type="entry name" value="FAT"/>
    <property type="match status" value="1"/>
</dbReference>
<evidence type="ECO:0000313" key="18">
    <source>
        <dbReference type="Proteomes" id="UP000444721"/>
    </source>
</evidence>
<evidence type="ECO:0000256" key="2">
    <source>
        <dbReference type="ARBA" id="ARBA00010769"/>
    </source>
</evidence>
<comment type="subcellular location">
    <subcellularLocation>
        <location evidence="1">Nucleus</location>
    </subcellularLocation>
</comment>
<feature type="domain" description="PI3K/PI4K catalytic" evidence="14">
    <location>
        <begin position="2137"/>
        <end position="2448"/>
    </location>
</feature>
<comment type="similarity">
    <text evidence="2">Belongs to the PI3/PI4-kinase family. ATM subfamily.</text>
</comment>
<keyword evidence="6" id="KW-0547">Nucleotide-binding</keyword>
<dbReference type="Gene3D" id="1.10.1070.11">
    <property type="entry name" value="Phosphatidylinositol 3-/4-kinase, catalytic domain"/>
    <property type="match status" value="1"/>
</dbReference>
<sequence>MLDANDHNNMLLVDNTRSSSEADLFKSNRFPFLKQLQEYFSNYVNDDETKSITAANQILSCIKLSECLIEQLQQEDVESISIVIEIINNILDVKGKDLVSRRLLQAPMMIILVADSFRLLAHTHQIEEISKQLLDLLVALQEFLFQHFPSVHSEYIGDLCKMISQLYDINLFFCHNNAELADTSGLSILFLPTLFKKFYKKLDRICMIPIPFEKTCTDIQKFILYLLKVSLEKHPILFSQQRQIFTIACQQVRFSSNEIKIRALDLIYLLCLSQNFEPTIHKFLINLLVTIFNVESNFPLYRTTEFDDLLAKILKNFRPHLLNVLESFGVERMDMLGILSKNLFANISQSKSDSLKKEIIHTICWFMDYSINNSNFELVFSQSLVKDINDCFKFQAYHDELVYLLRKILSIHYVDGTPTHKRKESQADTTEDNSAKKRKSENGEDTQISEDTTNISMTCTPYSAEFGSRFFVLDYLEQSEQFFETLKRATSNLSHNEIHPLYILIMSVAPFNHNKDNTILVELINIFSSYLKNTLEYSEKCIRIIDTLLENEALSNVSSEIVNDITSFSITMLELYAKQMDQDILDMTTKNLNRLSSITGRQDVSLILKEMLIREEKCKRAFINNLPLMIKLKNTTFEEVYSSMRVLFNDESKTLQECIYNVLPFVTEELAKMGFKFEMANWDFILHGQKSSSTDLRILSLDSILLLFHFMTKEDFEKYSKRLDFCMFAFDENIEIASHAASKFSNWISPNSNGIVPIEVLHGCEGSISTLFNNIKEFLKTHASTHSRFLVPVLRMIFESYSTHATLISDIIKFLLDLAIDFKQCPYVYIAFKKLSTKEELTVMKFMQNKIGNEFFDILFQKWENPSTSTYLQNVAPSLFDLDFTTISKRILRKVLPEIVVSGELHSKSAKLVSMTNNQIRDLLVDHMEKILSAYLKCSNNPIKDLHMLTKEWSVPLENHWGKFSLGAIKHLVMELGFNKEIDTKVINCIDQLAQVQRKSVPSLLSSSISGVTIMIAKCFKKSNTEKQKRRVSIIPSLLKLLDKEIIVCHKALLELFYNVLFTCSFREDIFPVFDELTAQLEKHCPDQLLTAFTHLCELVDDSNFGKQLKDNLVKMLKTEKVDPSKVQIPSSPLLSELHDIINKALGGSFEKRIESLIEGIEQPEVTIKRNSLLSLTKVLRETKPKIQKIILSMFDQEYNSSNIINRMVTSLLANCSHIDDKIKNFSAIALSELGAIDPSVLNIEPAKIGNPEKGDVELLDFLIRYIENCPATPNQANYARQELMKVLFEVDSKYLKENFKDYLSLKEQGLSLKNQKVQPNTTKSLPIFKENMQHHTWLKNWSKYLVTRSNISSFRGRTFLAVRPLFNIDKELVKIVFPYLVHNVLMTGDDKDREDIKQEIMNVISYDVSKSHIGEQYRTSEHAQTIFCLIDDLKRWFESNKHFSEKYKEMANKAEAIINDIPLDSLASTAYNHSAFSRSLMYFESFIRKMNKPISELPSEVLHNLQRIYSELKDRDSMAGIAALRTETNINESILDKEVEGRWEEARDLYGIMLEQNLDNVDILSNLMKCYINLSQYTTLLHIIQGSSLDKNSKASFAIQAFWRLCSWNNVDSVFEDANPSFEVYLAKALSSYVRKEKEQFEMCIQAARKEILPSLSAASTESYLRCYPDIIKLQALSELERGFKIFLNDDGNRNIATELSEFVGILDKNLKITTSSSANKELLFAVRRCMFTIHNLNDQVYKTWVHISKQARKEKQYGMALHAITHAIDYHVPQKKIEQAKLLYEMGESQRALSLLSTFSFDAPSMSLTQTKRDSLMKAKIKLMNVNWEKEHKPKDVVIEGYNQVIKQDQYWEEGYFYLASYLDNIFIARREKEKDAQYVKSELPMIIQNYGTSLQYGVKNIYNALPRLITLWLDFSGASGDDKKNVVYKKVQNIIDKLINDLPVFEWTIALPQLISRMVSKNEMVTSSIKNILVKVLIAFPEESIWSIGCKTDNKERQDVIDSIIQMAKSQIANSGSSSKAVKCILDQQESTLEGFRELCMIYLGTGGKTYNLSSITKKKGHEGHLMVKNNEQPITHVFSHLAKLINKPNTNFIVPLQRLTTVELQKANLFTEDGGLRSDYSPYSSSKVYIKNFKDEVAVMSSLQKPKKVGIYGNDGRLYNFLFKAHDDLRKDSRMMDFNSVINRLLKRDELTRNKRLYLRLFSAIPLSNKTGLVEWVENTNVLRSILDNEFNNMGITSNVQLLVTSLLPKNPKNAQDYAEMVYKTMTKKYPPVFHNFFLHQFLEPNQWYQSRLNFARTTAVWSMVGYIVGLGDRHCENILIDLRCGDVVHVDLAMLFETAKYLTVGERVPFRLTRNIVDGMGVTGHEGVFRFTCEATLEILRKNYQTLMNVLDSFIHDPLLDWNQLAQKKEAAKIRSEHDVEGNYKVIEMKLKGLIGDNVLPLSVQGQVDHLIKEATNEANLMAMYIWWMPYL</sequence>
<dbReference type="VEuPathDB" id="AmoebaDB:NfTy_021460"/>
<evidence type="ECO:0000259" key="14">
    <source>
        <dbReference type="PROSITE" id="PS50290"/>
    </source>
</evidence>
<dbReference type="InterPro" id="IPR011990">
    <property type="entry name" value="TPR-like_helical_dom_sf"/>
</dbReference>
<keyword evidence="4" id="KW-0723">Serine/threonine-protein kinase</keyword>
<dbReference type="InterPro" id="IPR014009">
    <property type="entry name" value="PIK_FAT"/>
</dbReference>